<dbReference type="InterPro" id="IPR011990">
    <property type="entry name" value="TPR-like_helical_dom_sf"/>
</dbReference>
<reference evidence="4" key="2">
    <citation type="journal article" date="2017" name="Nat. Plants">
        <title>The Aegilops tauschii genome reveals multiple impacts of transposons.</title>
        <authorList>
            <person name="Zhao G."/>
            <person name="Zou C."/>
            <person name="Li K."/>
            <person name="Wang K."/>
            <person name="Li T."/>
            <person name="Gao L."/>
            <person name="Zhang X."/>
            <person name="Wang H."/>
            <person name="Yang Z."/>
            <person name="Liu X."/>
            <person name="Jiang W."/>
            <person name="Mao L."/>
            <person name="Kong X."/>
            <person name="Jiao Y."/>
            <person name="Jia J."/>
        </authorList>
    </citation>
    <scope>NUCLEOTIDE SEQUENCE [LARGE SCALE GENOMIC DNA]</scope>
    <source>
        <strain evidence="4">cv. AL8/78</strain>
    </source>
</reference>
<keyword evidence="4" id="KW-1185">Reference proteome</keyword>
<evidence type="ECO:0000313" key="3">
    <source>
        <dbReference type="EnsemblPlants" id="AET5Gv20882200.4"/>
    </source>
</evidence>
<reference evidence="3" key="3">
    <citation type="journal article" date="2017" name="Nature">
        <title>Genome sequence of the progenitor of the wheat D genome Aegilops tauschii.</title>
        <authorList>
            <person name="Luo M.C."/>
            <person name="Gu Y.Q."/>
            <person name="Puiu D."/>
            <person name="Wang H."/>
            <person name="Twardziok S.O."/>
            <person name="Deal K.R."/>
            <person name="Huo N."/>
            <person name="Zhu T."/>
            <person name="Wang L."/>
            <person name="Wang Y."/>
            <person name="McGuire P.E."/>
            <person name="Liu S."/>
            <person name="Long H."/>
            <person name="Ramasamy R.K."/>
            <person name="Rodriguez J.C."/>
            <person name="Van S.L."/>
            <person name="Yuan L."/>
            <person name="Wang Z."/>
            <person name="Xia Z."/>
            <person name="Xiao L."/>
            <person name="Anderson O.D."/>
            <person name="Ouyang S."/>
            <person name="Liang Y."/>
            <person name="Zimin A.V."/>
            <person name="Pertea G."/>
            <person name="Qi P."/>
            <person name="Bennetzen J.L."/>
            <person name="Dai X."/>
            <person name="Dawson M.W."/>
            <person name="Muller H.G."/>
            <person name="Kugler K."/>
            <person name="Rivarola-Duarte L."/>
            <person name="Spannagl M."/>
            <person name="Mayer K.F.X."/>
            <person name="Lu F.H."/>
            <person name="Bevan M.W."/>
            <person name="Leroy P."/>
            <person name="Li P."/>
            <person name="You F.M."/>
            <person name="Sun Q."/>
            <person name="Liu Z."/>
            <person name="Lyons E."/>
            <person name="Wicker T."/>
            <person name="Salzberg S.L."/>
            <person name="Devos K.M."/>
            <person name="Dvorak J."/>
        </authorList>
    </citation>
    <scope>NUCLEOTIDE SEQUENCE [LARGE SCALE GENOMIC DNA]</scope>
    <source>
        <strain evidence="3">cv. AL8/78</strain>
    </source>
</reference>
<accession>A0A453LRF2</accession>
<evidence type="ECO:0008006" key="5">
    <source>
        <dbReference type="Google" id="ProtNLM"/>
    </source>
</evidence>
<sequence>KARRTQAALKLLRGMRMKGMRPTPKAFNTVIQSLFKGNNGRDALNLYREMTEVEMADKGFIPEFSSFRMLADGLLNLGMDDYLISAIELIAEKANFRESDVSAIRGYLRIRKFYDALATFGRLLDINNPRWTYR</sequence>
<reference evidence="4" key="1">
    <citation type="journal article" date="2014" name="Science">
        <title>Ancient hybridizations among the ancestral genomes of bread wheat.</title>
        <authorList>
            <consortium name="International Wheat Genome Sequencing Consortium,"/>
            <person name="Marcussen T."/>
            <person name="Sandve S.R."/>
            <person name="Heier L."/>
            <person name="Spannagl M."/>
            <person name="Pfeifer M."/>
            <person name="Jakobsen K.S."/>
            <person name="Wulff B.B."/>
            <person name="Steuernagel B."/>
            <person name="Mayer K.F."/>
            <person name="Olsen O.A."/>
        </authorList>
    </citation>
    <scope>NUCLEOTIDE SEQUENCE [LARGE SCALE GENOMIC DNA]</scope>
    <source>
        <strain evidence="4">cv. AL8/78</strain>
    </source>
</reference>
<protein>
    <recommendedName>
        <fullName evidence="5">Pentacotripeptide-repeat region of PRORP domain-containing protein</fullName>
    </recommendedName>
</protein>
<dbReference type="Gene3D" id="1.25.40.10">
    <property type="entry name" value="Tetratricopeptide repeat domain"/>
    <property type="match status" value="1"/>
</dbReference>
<dbReference type="AlphaFoldDB" id="A0A453LRF2"/>
<dbReference type="Gramene" id="AET5Gv20882200.4">
    <property type="protein sequence ID" value="AET5Gv20882200.4"/>
    <property type="gene ID" value="AET5Gv20882200"/>
</dbReference>
<dbReference type="InterPro" id="IPR002885">
    <property type="entry name" value="PPR_rpt"/>
</dbReference>
<evidence type="ECO:0000313" key="4">
    <source>
        <dbReference type="Proteomes" id="UP000015105"/>
    </source>
</evidence>
<dbReference type="EnsemblPlants" id="AET5Gv20882200.4">
    <property type="protein sequence ID" value="AET5Gv20882200.4"/>
    <property type="gene ID" value="AET5Gv20882200"/>
</dbReference>
<dbReference type="Proteomes" id="UP000015105">
    <property type="component" value="Chromosome 5D"/>
</dbReference>
<dbReference type="Pfam" id="PF01535">
    <property type="entry name" value="PPR"/>
    <property type="match status" value="1"/>
</dbReference>
<organism evidence="3 4">
    <name type="scientific">Aegilops tauschii subsp. strangulata</name>
    <name type="common">Goatgrass</name>
    <dbReference type="NCBI Taxonomy" id="200361"/>
    <lineage>
        <taxon>Eukaryota</taxon>
        <taxon>Viridiplantae</taxon>
        <taxon>Streptophyta</taxon>
        <taxon>Embryophyta</taxon>
        <taxon>Tracheophyta</taxon>
        <taxon>Spermatophyta</taxon>
        <taxon>Magnoliopsida</taxon>
        <taxon>Liliopsida</taxon>
        <taxon>Poales</taxon>
        <taxon>Poaceae</taxon>
        <taxon>BOP clade</taxon>
        <taxon>Pooideae</taxon>
        <taxon>Triticodae</taxon>
        <taxon>Triticeae</taxon>
        <taxon>Triticinae</taxon>
        <taxon>Aegilops</taxon>
    </lineage>
</organism>
<reference evidence="3" key="4">
    <citation type="submission" date="2019-03" db="UniProtKB">
        <authorList>
            <consortium name="EnsemblPlants"/>
        </authorList>
    </citation>
    <scope>IDENTIFICATION</scope>
</reference>
<reference evidence="3" key="5">
    <citation type="journal article" date="2021" name="G3 (Bethesda)">
        <title>Aegilops tauschii genome assembly Aet v5.0 features greater sequence contiguity and improved annotation.</title>
        <authorList>
            <person name="Wang L."/>
            <person name="Zhu T."/>
            <person name="Rodriguez J.C."/>
            <person name="Deal K.R."/>
            <person name="Dubcovsky J."/>
            <person name="McGuire P.E."/>
            <person name="Lux T."/>
            <person name="Spannagl M."/>
            <person name="Mayer K.F.X."/>
            <person name="Baldrich P."/>
            <person name="Meyers B.C."/>
            <person name="Huo N."/>
            <person name="Gu Y.Q."/>
            <person name="Zhou H."/>
            <person name="Devos K.M."/>
            <person name="Bennetzen J.L."/>
            <person name="Unver T."/>
            <person name="Budak H."/>
            <person name="Gulick P.J."/>
            <person name="Galiba G."/>
            <person name="Kalapos B."/>
            <person name="Nelson D.R."/>
            <person name="Li P."/>
            <person name="You F.M."/>
            <person name="Luo M.C."/>
            <person name="Dvorak J."/>
        </authorList>
    </citation>
    <scope>NUCLEOTIDE SEQUENCE [LARGE SCALE GENOMIC DNA]</scope>
    <source>
        <strain evidence="3">cv. AL8/78</strain>
    </source>
</reference>
<name>A0A453LRF2_AEGTS</name>
<dbReference type="PANTHER" id="PTHR47932:SF63">
    <property type="entry name" value="OS08G0290000 PROTEIN"/>
    <property type="match status" value="1"/>
</dbReference>
<dbReference type="NCBIfam" id="TIGR00756">
    <property type="entry name" value="PPR"/>
    <property type="match status" value="1"/>
</dbReference>
<dbReference type="GO" id="GO:0003729">
    <property type="term" value="F:mRNA binding"/>
    <property type="evidence" value="ECO:0007669"/>
    <property type="project" value="TreeGrafter"/>
</dbReference>
<keyword evidence="1" id="KW-0677">Repeat</keyword>
<proteinExistence type="predicted"/>
<evidence type="ECO:0000256" key="1">
    <source>
        <dbReference type="ARBA" id="ARBA00022737"/>
    </source>
</evidence>
<keyword evidence="2" id="KW-0809">Transit peptide</keyword>
<evidence type="ECO:0000256" key="2">
    <source>
        <dbReference type="ARBA" id="ARBA00022946"/>
    </source>
</evidence>
<dbReference type="PANTHER" id="PTHR47932">
    <property type="entry name" value="ATPASE EXPRESSION PROTEIN 3"/>
    <property type="match status" value="1"/>
</dbReference>